<protein>
    <submittedName>
        <fullName evidence="1">Putative urease</fullName>
    </submittedName>
</protein>
<reference evidence="1 2" key="1">
    <citation type="submission" date="2020-05" db="EMBL/GenBank/DDBJ databases">
        <title>Identification and distribution of gene clusters putatively required for synthesis of sphingolipid metabolism inhibitors in phylogenetically diverse species of the filamentous fungus Fusarium.</title>
        <authorList>
            <person name="Kim H.-S."/>
            <person name="Busman M."/>
            <person name="Brown D.W."/>
            <person name="Divon H."/>
            <person name="Uhlig S."/>
            <person name="Proctor R.H."/>
        </authorList>
    </citation>
    <scope>NUCLEOTIDE SEQUENCE [LARGE SCALE GENOMIC DNA]</scope>
    <source>
        <strain evidence="1 2">NRRL 26131</strain>
    </source>
</reference>
<comment type="caution">
    <text evidence="1">The sequence shown here is derived from an EMBL/GenBank/DDBJ whole genome shotgun (WGS) entry which is preliminary data.</text>
</comment>
<sequence>MVNLKDNQGQEIKSGPDHWYKIVLRDGRELVIAGGADRFHETTYLLAASHPGQGLILRYQRFNGDDRLNQGWPIGDKGYLRCGHYNKNGNVGVFPNSQGDDNIVVTDRDELAYGLQAEQMAGNRVSLYGYDKDGKLRGIRLGGGGNPTLWLDSDMPTLRSQKFSKCTTRPVGHMFKGGTIVGIVKAGNLAMIDGVSDVMVIGYNTDIAGAGGKSVTVFGAISPMTLFGGGTRCVDTVEQTPWFDTPPQSCQCQQYLEYSCEQHYKQEVYIRNNSCIKLAGP</sequence>
<proteinExistence type="predicted"/>
<evidence type="ECO:0000313" key="2">
    <source>
        <dbReference type="Proteomes" id="UP000532311"/>
    </source>
</evidence>
<name>A0A8H6CX42_9HYPO</name>
<dbReference type="Proteomes" id="UP000532311">
    <property type="component" value="Unassembled WGS sequence"/>
</dbReference>
<accession>A0A8H6CX42</accession>
<dbReference type="EMBL" id="JAAQPF010000971">
    <property type="protein sequence ID" value="KAF5695414.1"/>
    <property type="molecule type" value="Genomic_DNA"/>
</dbReference>
<gene>
    <name evidence="1" type="ORF">FGLOB1_14030</name>
</gene>
<organism evidence="1 2">
    <name type="scientific">Fusarium globosum</name>
    <dbReference type="NCBI Taxonomy" id="78864"/>
    <lineage>
        <taxon>Eukaryota</taxon>
        <taxon>Fungi</taxon>
        <taxon>Dikarya</taxon>
        <taxon>Ascomycota</taxon>
        <taxon>Pezizomycotina</taxon>
        <taxon>Sordariomycetes</taxon>
        <taxon>Hypocreomycetidae</taxon>
        <taxon>Hypocreales</taxon>
        <taxon>Nectriaceae</taxon>
        <taxon>Fusarium</taxon>
        <taxon>Fusarium fujikuroi species complex</taxon>
    </lineage>
</organism>
<dbReference type="AlphaFoldDB" id="A0A8H6CX42"/>
<evidence type="ECO:0000313" key="1">
    <source>
        <dbReference type="EMBL" id="KAF5695414.1"/>
    </source>
</evidence>
<keyword evidence="2" id="KW-1185">Reference proteome</keyword>